<dbReference type="OrthoDB" id="580775at2"/>
<dbReference type="Gene3D" id="3.40.50.12780">
    <property type="entry name" value="N-terminal domain of ligase-like"/>
    <property type="match status" value="1"/>
</dbReference>
<keyword evidence="2" id="KW-1185">Reference proteome</keyword>
<dbReference type="GO" id="GO:0016874">
    <property type="term" value="F:ligase activity"/>
    <property type="evidence" value="ECO:0007669"/>
    <property type="project" value="UniProtKB-KW"/>
</dbReference>
<evidence type="ECO:0000313" key="2">
    <source>
        <dbReference type="Proteomes" id="UP000198575"/>
    </source>
</evidence>
<accession>A0A1I4VGF0</accession>
<proteinExistence type="predicted"/>
<keyword evidence="1" id="KW-0436">Ligase</keyword>
<reference evidence="1 2" key="1">
    <citation type="submission" date="2016-10" db="EMBL/GenBank/DDBJ databases">
        <authorList>
            <person name="de Groot N.N."/>
        </authorList>
    </citation>
    <scope>NUCLEOTIDE SEQUENCE [LARGE SCALE GENOMIC DNA]</scope>
    <source>
        <strain evidence="1 2">CGMCC 1.7659</strain>
    </source>
</reference>
<dbReference type="PANTHER" id="PTHR36932">
    <property type="entry name" value="CAPSULAR POLYSACCHARIDE BIOSYNTHESIS PROTEIN"/>
    <property type="match status" value="1"/>
</dbReference>
<sequence>MTVGYESLFRRVLFPLYESGLRGRRTLAYLKEYEASQWLDPEQVAALQWRKLKRLLEHCGREVPYYRDQWKALGVTPQDIRSPADYARLPVLTKAEIRAHFEDLHAPSLRGELLYKTTGGSTGEPLRFGYTRESYERRIAAMWRGYAWAGARMGRRTLYLWGMSLAGPLKPQQVKDRLYHAAFNRHMLNAFLMSEQRMPDYAAEIDAYRPQVIVGYAGPLLRMAEWILANGHPIHRPQTVLSAAEALHDVQRKVIEKAFGCPVYNTYGCREFMLIACECEQRSGLHLSADHLCVELESPQSTPGGETIGEIVVTDLHNYGMPLLRYANGDLASAGEGACACGRGLPMLKRVEGRKLDTLLTAEGHLLPGEYIVYAFLGVPSMKRYQVVQRELGVLDITIVPDEGFGEAIMEQIRCAIAKAVGPSMAIRFHTADDIAPSKSGKFRVAIREIA</sequence>
<dbReference type="EMBL" id="FOVF01000002">
    <property type="protein sequence ID" value="SFN00235.1"/>
    <property type="molecule type" value="Genomic_DNA"/>
</dbReference>
<dbReference type="AlphaFoldDB" id="A0A1I4VGF0"/>
<dbReference type="InterPro" id="IPR042099">
    <property type="entry name" value="ANL_N_sf"/>
</dbReference>
<evidence type="ECO:0000313" key="1">
    <source>
        <dbReference type="EMBL" id="SFN00235.1"/>
    </source>
</evidence>
<dbReference type="InterPro" id="IPR053158">
    <property type="entry name" value="CapK_Type1_Caps_Biosynth"/>
</dbReference>
<dbReference type="PANTHER" id="PTHR36932:SF1">
    <property type="entry name" value="CAPSULAR POLYSACCHARIDE BIOSYNTHESIS PROTEIN"/>
    <property type="match status" value="1"/>
</dbReference>
<protein>
    <submittedName>
        <fullName evidence="1">Phenylacetate-CoA ligase</fullName>
    </submittedName>
</protein>
<organism evidence="1 2">
    <name type="scientific">Dokdonella immobilis</name>
    <dbReference type="NCBI Taxonomy" id="578942"/>
    <lineage>
        <taxon>Bacteria</taxon>
        <taxon>Pseudomonadati</taxon>
        <taxon>Pseudomonadota</taxon>
        <taxon>Gammaproteobacteria</taxon>
        <taxon>Lysobacterales</taxon>
        <taxon>Rhodanobacteraceae</taxon>
        <taxon>Dokdonella</taxon>
    </lineage>
</organism>
<gene>
    <name evidence="1" type="ORF">SAMN05216289_10259</name>
</gene>
<dbReference type="Proteomes" id="UP000198575">
    <property type="component" value="Unassembled WGS sequence"/>
</dbReference>
<dbReference type="SUPFAM" id="SSF56801">
    <property type="entry name" value="Acetyl-CoA synthetase-like"/>
    <property type="match status" value="1"/>
</dbReference>
<dbReference type="RefSeq" id="WP_092404244.1">
    <property type="nucleotide sequence ID" value="NZ_FOVF01000002.1"/>
</dbReference>
<dbReference type="STRING" id="578942.SAMN05216289_10259"/>
<name>A0A1I4VGF0_9GAMM</name>